<name>Q2H5W3_CHAGB</name>
<feature type="compositionally biased region" description="Low complexity" evidence="1">
    <location>
        <begin position="94"/>
        <end position="103"/>
    </location>
</feature>
<dbReference type="RefSeq" id="XP_001222047.1">
    <property type="nucleotide sequence ID" value="XM_001222046.1"/>
</dbReference>
<dbReference type="Proteomes" id="UP000001056">
    <property type="component" value="Unassembled WGS sequence"/>
</dbReference>
<keyword evidence="3" id="KW-1185">Reference proteome</keyword>
<feature type="compositionally biased region" description="Pro residues" evidence="1">
    <location>
        <begin position="162"/>
        <end position="173"/>
    </location>
</feature>
<feature type="compositionally biased region" description="Pro residues" evidence="1">
    <location>
        <begin position="50"/>
        <end position="64"/>
    </location>
</feature>
<organism evidence="2 3">
    <name type="scientific">Chaetomium globosum (strain ATCC 6205 / CBS 148.51 / DSM 1962 / NBRC 6347 / NRRL 1970)</name>
    <name type="common">Soil fungus</name>
    <dbReference type="NCBI Taxonomy" id="306901"/>
    <lineage>
        <taxon>Eukaryota</taxon>
        <taxon>Fungi</taxon>
        <taxon>Dikarya</taxon>
        <taxon>Ascomycota</taxon>
        <taxon>Pezizomycotina</taxon>
        <taxon>Sordariomycetes</taxon>
        <taxon>Sordariomycetidae</taxon>
        <taxon>Sordariales</taxon>
        <taxon>Chaetomiaceae</taxon>
        <taxon>Chaetomium</taxon>
    </lineage>
</organism>
<accession>Q2H5W3</accession>
<protein>
    <submittedName>
        <fullName evidence="2">Uncharacterized protein</fullName>
    </submittedName>
</protein>
<evidence type="ECO:0000313" key="2">
    <source>
        <dbReference type="EMBL" id="EAQ89333.1"/>
    </source>
</evidence>
<evidence type="ECO:0000256" key="1">
    <source>
        <dbReference type="SAM" id="MobiDB-lite"/>
    </source>
</evidence>
<gene>
    <name evidence="2" type="ORF">CHGG_05952</name>
</gene>
<sequence length="182" mass="19370">MIQGCVVYVGPPPGPMPGQHFMRSGPILPLVHPDQTSDEPPMSFVSVFPSRPPIPGSQPPPPLPDATYAGGKIHPDTTPLPGQPTPHGPPGFHPSPYQDQPVMPHGPQPPPNPDQPPAPRGAHPPHEQSGQSPHHHCNNNQNNNKKDRRDLGVLAPAIHPGQPQPPQGNPGPPTRHIAPKDK</sequence>
<dbReference type="HOGENOM" id="CLU_1481809_0_0_1"/>
<dbReference type="AlphaFoldDB" id="Q2H5W3"/>
<feature type="compositionally biased region" description="Pro residues" evidence="1">
    <location>
        <begin position="104"/>
        <end position="119"/>
    </location>
</feature>
<dbReference type="GeneID" id="4390834"/>
<dbReference type="EMBL" id="CH408031">
    <property type="protein sequence ID" value="EAQ89333.1"/>
    <property type="molecule type" value="Genomic_DNA"/>
</dbReference>
<feature type="region of interest" description="Disordered" evidence="1">
    <location>
        <begin position="30"/>
        <end position="182"/>
    </location>
</feature>
<evidence type="ECO:0000313" key="3">
    <source>
        <dbReference type="Proteomes" id="UP000001056"/>
    </source>
</evidence>
<dbReference type="VEuPathDB" id="FungiDB:CHGG_05952"/>
<proteinExistence type="predicted"/>
<feature type="compositionally biased region" description="Pro residues" evidence="1">
    <location>
        <begin position="81"/>
        <end position="93"/>
    </location>
</feature>
<dbReference type="InParanoid" id="Q2H5W3"/>
<dbReference type="PRINTS" id="PR01217">
    <property type="entry name" value="PRICHEXTENSN"/>
</dbReference>
<reference evidence="3" key="1">
    <citation type="journal article" date="2015" name="Genome Announc.">
        <title>Draft genome sequence of the cellulolytic fungus Chaetomium globosum.</title>
        <authorList>
            <person name="Cuomo C.A."/>
            <person name="Untereiner W.A."/>
            <person name="Ma L.-J."/>
            <person name="Grabherr M."/>
            <person name="Birren B.W."/>
        </authorList>
    </citation>
    <scope>NUCLEOTIDE SEQUENCE [LARGE SCALE GENOMIC DNA]</scope>
    <source>
        <strain evidence="3">ATCC 6205 / CBS 148.51 / DSM 1962 / NBRC 6347 / NRRL 1970</strain>
    </source>
</reference>